<comment type="caution">
    <text evidence="3">The sequence shown here is derived from an EMBL/GenBank/DDBJ whole genome shotgun (WGS) entry which is preliminary data.</text>
</comment>
<reference evidence="3 4" key="1">
    <citation type="submission" date="2019-08" db="EMBL/GenBank/DDBJ databases">
        <title>Whole genome of Aphis craccivora.</title>
        <authorList>
            <person name="Voronova N.V."/>
            <person name="Shulinski R.S."/>
            <person name="Bandarenka Y.V."/>
            <person name="Zhorov D.G."/>
            <person name="Warner D."/>
        </authorList>
    </citation>
    <scope>NUCLEOTIDE SEQUENCE [LARGE SCALE GENOMIC DNA]</scope>
    <source>
        <strain evidence="3">180601</strain>
        <tissue evidence="3">Whole Body</tissue>
    </source>
</reference>
<dbReference type="Proteomes" id="UP000478052">
    <property type="component" value="Unassembled WGS sequence"/>
</dbReference>
<evidence type="ECO:0000313" key="3">
    <source>
        <dbReference type="EMBL" id="KAF0750295.1"/>
    </source>
</evidence>
<feature type="non-terminal residue" evidence="3">
    <location>
        <position position="1"/>
    </location>
</feature>
<feature type="region of interest" description="Disordered" evidence="1">
    <location>
        <begin position="38"/>
        <end position="144"/>
    </location>
</feature>
<evidence type="ECO:0000313" key="4">
    <source>
        <dbReference type="Proteomes" id="UP000478052"/>
    </source>
</evidence>
<proteinExistence type="predicted"/>
<sequence length="168" mass="17610">SQMMEESAEEAVKREEMMRMYQACKEALRIIGDVSMATVTTPVPPPVKNDWLASSLDNPRLSPPSPGGAGRRGVPSNPTPANAASRAPPPPPASGRPAPAIPNRPGPEQGRQPPAPPGRPGGQGLPPPLIPSRGSMPQIPQRVQQAVGQAVAQVAVNELTNAFANRFK</sequence>
<keyword evidence="4" id="KW-1185">Reference proteome</keyword>
<name>A0A6G0Y6R0_APHCR</name>
<dbReference type="PROSITE" id="PS51388">
    <property type="entry name" value="GED"/>
    <property type="match status" value="1"/>
</dbReference>
<evidence type="ECO:0000259" key="2">
    <source>
        <dbReference type="PROSITE" id="PS51388"/>
    </source>
</evidence>
<dbReference type="AlphaFoldDB" id="A0A6G0Y6R0"/>
<dbReference type="InterPro" id="IPR020850">
    <property type="entry name" value="GED_dom"/>
</dbReference>
<accession>A0A6G0Y6R0</accession>
<evidence type="ECO:0000256" key="1">
    <source>
        <dbReference type="SAM" id="MobiDB-lite"/>
    </source>
</evidence>
<gene>
    <name evidence="3" type="ORF">FWK35_00032097</name>
</gene>
<feature type="compositionally biased region" description="Pro residues" evidence="1">
    <location>
        <begin position="113"/>
        <end position="130"/>
    </location>
</feature>
<feature type="domain" description="GED" evidence="2">
    <location>
        <begin position="1"/>
        <end position="39"/>
    </location>
</feature>
<protein>
    <submittedName>
        <fullName evidence="3">Dynamin isoform X7</fullName>
    </submittedName>
</protein>
<dbReference type="EMBL" id="VUJU01005780">
    <property type="protein sequence ID" value="KAF0750295.1"/>
    <property type="molecule type" value="Genomic_DNA"/>
</dbReference>
<organism evidence="3 4">
    <name type="scientific">Aphis craccivora</name>
    <name type="common">Cowpea aphid</name>
    <dbReference type="NCBI Taxonomy" id="307492"/>
    <lineage>
        <taxon>Eukaryota</taxon>
        <taxon>Metazoa</taxon>
        <taxon>Ecdysozoa</taxon>
        <taxon>Arthropoda</taxon>
        <taxon>Hexapoda</taxon>
        <taxon>Insecta</taxon>
        <taxon>Pterygota</taxon>
        <taxon>Neoptera</taxon>
        <taxon>Paraneoptera</taxon>
        <taxon>Hemiptera</taxon>
        <taxon>Sternorrhyncha</taxon>
        <taxon>Aphidomorpha</taxon>
        <taxon>Aphidoidea</taxon>
        <taxon>Aphididae</taxon>
        <taxon>Aphidini</taxon>
        <taxon>Aphis</taxon>
        <taxon>Aphis</taxon>
    </lineage>
</organism>
<feature type="compositionally biased region" description="Low complexity" evidence="1">
    <location>
        <begin position="72"/>
        <end position="86"/>
    </location>
</feature>
<feature type="compositionally biased region" description="Pro residues" evidence="1">
    <location>
        <begin position="87"/>
        <end position="105"/>
    </location>
</feature>